<gene>
    <name evidence="2" type="ORF">CLV62_106112</name>
</gene>
<reference evidence="2 3" key="1">
    <citation type="submission" date="2018-03" db="EMBL/GenBank/DDBJ databases">
        <title>Genomic Encyclopedia of Archaeal and Bacterial Type Strains, Phase II (KMG-II): from individual species to whole genera.</title>
        <authorList>
            <person name="Goeker M."/>
        </authorList>
    </citation>
    <scope>NUCLEOTIDE SEQUENCE [LARGE SCALE GENOMIC DNA]</scope>
    <source>
        <strain evidence="2 3">DSM 100214</strain>
    </source>
</reference>
<evidence type="ECO:0000313" key="3">
    <source>
        <dbReference type="Proteomes" id="UP000247973"/>
    </source>
</evidence>
<name>A0A2V3PSN2_9BACT</name>
<dbReference type="InterPro" id="IPR000601">
    <property type="entry name" value="PKD_dom"/>
</dbReference>
<feature type="domain" description="PKD" evidence="1">
    <location>
        <begin position="423"/>
        <end position="462"/>
    </location>
</feature>
<accession>A0A2V3PSN2</accession>
<keyword evidence="3" id="KW-1185">Reference proteome</keyword>
<dbReference type="SUPFAM" id="SSF101908">
    <property type="entry name" value="Putative isomerase YbhE"/>
    <property type="match status" value="1"/>
</dbReference>
<evidence type="ECO:0000313" key="2">
    <source>
        <dbReference type="EMBL" id="PXV65938.1"/>
    </source>
</evidence>
<protein>
    <recommendedName>
        <fullName evidence="1">PKD domain-containing protein</fullName>
    </recommendedName>
</protein>
<dbReference type="PROSITE" id="PS50093">
    <property type="entry name" value="PKD"/>
    <property type="match status" value="1"/>
</dbReference>
<comment type="caution">
    <text evidence="2">The sequence shown here is derived from an EMBL/GenBank/DDBJ whole genome shotgun (WGS) entry which is preliminary data.</text>
</comment>
<sequence length="502" mass="54012">MNRVMRKIGVLSVLFIVCLGVKAQKEIYNWHFGTSCGITWNSTRDLLATGLFGTGDVILKGLPTNLVGSKISASEGCFSLSDTDGNLLFYSDGRTVWNKENVQMPQGSGLLGDASSAQAGIVLPYPGSITKYIVATVGQQGAGNAAYSVVDMTTNPLGEVMAAYKNIRFQGAMGTTSETITSIRHSNRRDYWVIAPGVGSPAYLNAWLMTDVGAAAQPVISEVPGAVTSLSAGGYLKITPDGKTFVWGSNTSGKLVFGDFNNTTGECTNIRMISMGNPYGVEFSVSMNYLYIGTVTGLAVFDFKALLAAADPTKVLPKTYVIGGSSVRAVQLGPDGRMYIPARSSKSLTVIDNPEEGDNLRIYQLPADFLTGTAQFGLPSFAASWFRVAIDGNKTPCIDGEADYSTVINYSIADSRYDNLRYFEWNWGDGSPVEKDYNVSVGANQYRTHVYRSGGVQTLTVTPYVENSPGVFTPLINSSSIVINPRSCFLPVNPHLHSNFKK</sequence>
<dbReference type="Proteomes" id="UP000247973">
    <property type="component" value="Unassembled WGS sequence"/>
</dbReference>
<dbReference type="AlphaFoldDB" id="A0A2V3PSN2"/>
<evidence type="ECO:0000259" key="1">
    <source>
        <dbReference type="PROSITE" id="PS50093"/>
    </source>
</evidence>
<organism evidence="2 3">
    <name type="scientific">Dysgonomonas alginatilytica</name>
    <dbReference type="NCBI Taxonomy" id="1605892"/>
    <lineage>
        <taxon>Bacteria</taxon>
        <taxon>Pseudomonadati</taxon>
        <taxon>Bacteroidota</taxon>
        <taxon>Bacteroidia</taxon>
        <taxon>Bacteroidales</taxon>
        <taxon>Dysgonomonadaceae</taxon>
        <taxon>Dysgonomonas</taxon>
    </lineage>
</organism>
<dbReference type="EMBL" id="QICL01000006">
    <property type="protein sequence ID" value="PXV65938.1"/>
    <property type="molecule type" value="Genomic_DNA"/>
</dbReference>
<proteinExistence type="predicted"/>